<feature type="transmembrane region" description="Helical" evidence="1">
    <location>
        <begin position="128"/>
        <end position="148"/>
    </location>
</feature>
<keyword evidence="1" id="KW-0472">Membrane</keyword>
<evidence type="ECO:0000313" key="3">
    <source>
        <dbReference type="Proteomes" id="UP000886819"/>
    </source>
</evidence>
<keyword evidence="1" id="KW-0812">Transmembrane</keyword>
<dbReference type="Proteomes" id="UP000886819">
    <property type="component" value="Unassembled WGS sequence"/>
</dbReference>
<dbReference type="Pfam" id="PF06161">
    <property type="entry name" value="DUF975"/>
    <property type="match status" value="1"/>
</dbReference>
<comment type="caution">
    <text evidence="2">The sequence shown here is derived from an EMBL/GenBank/DDBJ whole genome shotgun (WGS) entry which is preliminary data.</text>
</comment>
<proteinExistence type="predicted"/>
<organism evidence="2 3">
    <name type="scientific">Candidatus Avichristensenella intestinipullorum</name>
    <dbReference type="NCBI Taxonomy" id="2840693"/>
    <lineage>
        <taxon>Bacteria</taxon>
        <taxon>Bacillati</taxon>
        <taxon>Bacillota</taxon>
        <taxon>Clostridia</taxon>
        <taxon>Candidatus Avichristensenella</taxon>
    </lineage>
</organism>
<gene>
    <name evidence="2" type="ORF">IAA66_00875</name>
</gene>
<accession>A0A9D0YUB6</accession>
<name>A0A9D0YUB6_9FIRM</name>
<reference evidence="2" key="2">
    <citation type="journal article" date="2021" name="PeerJ">
        <title>Extensive microbial diversity within the chicken gut microbiome revealed by metagenomics and culture.</title>
        <authorList>
            <person name="Gilroy R."/>
            <person name="Ravi A."/>
            <person name="Getino M."/>
            <person name="Pursley I."/>
            <person name="Horton D.L."/>
            <person name="Alikhan N.F."/>
            <person name="Baker D."/>
            <person name="Gharbi K."/>
            <person name="Hall N."/>
            <person name="Watson M."/>
            <person name="Adriaenssens E.M."/>
            <person name="Foster-Nyarko E."/>
            <person name="Jarju S."/>
            <person name="Secka A."/>
            <person name="Antonio M."/>
            <person name="Oren A."/>
            <person name="Chaudhuri R.R."/>
            <person name="La Ragione R."/>
            <person name="Hildebrand F."/>
            <person name="Pallen M.J."/>
        </authorList>
    </citation>
    <scope>NUCLEOTIDE SEQUENCE</scope>
    <source>
        <strain evidence="2">ChiHile30-977</strain>
    </source>
</reference>
<feature type="transmembrane region" description="Helical" evidence="1">
    <location>
        <begin position="160"/>
        <end position="180"/>
    </location>
</feature>
<keyword evidence="1" id="KW-1133">Transmembrane helix</keyword>
<feature type="transmembrane region" description="Helical" evidence="1">
    <location>
        <begin position="241"/>
        <end position="258"/>
    </location>
</feature>
<feature type="transmembrane region" description="Helical" evidence="1">
    <location>
        <begin position="21"/>
        <end position="40"/>
    </location>
</feature>
<feature type="transmembrane region" description="Helical" evidence="1">
    <location>
        <begin position="60"/>
        <end position="80"/>
    </location>
</feature>
<sequence>MPQNRTDIKAAARECLRGRMLRSFVVCLIPMLPSLLMMFFPRMPDALYFIVLEDAASGMVLALTLSPTLTCLSLLLNALVAGPMTVRQAGYFLQLNRDAEHVPSPLSVCDCFGPGYWRLVAATLPSTLILLLIQYLPMLLAVVIPGMAEPVDASDVQMLRLHMPAIVPLVIALVGFYGALRLLMVPYIMAENSGVGVREVLKRSLTMTRGRVLELAVLQFSFFGWLMAVAVTSGIAAVYVLPYYSAVTAGYYLAFTAWRPAPEPLYKQHDEA</sequence>
<dbReference type="PANTHER" id="PTHR40076">
    <property type="entry name" value="MEMBRANE PROTEIN-RELATED"/>
    <property type="match status" value="1"/>
</dbReference>
<dbReference type="PANTHER" id="PTHR40076:SF1">
    <property type="entry name" value="MEMBRANE PROTEIN"/>
    <property type="match status" value="1"/>
</dbReference>
<feature type="transmembrane region" description="Helical" evidence="1">
    <location>
        <begin position="212"/>
        <end position="235"/>
    </location>
</feature>
<dbReference type="AlphaFoldDB" id="A0A9D0YUB6"/>
<reference evidence="2" key="1">
    <citation type="submission" date="2020-10" db="EMBL/GenBank/DDBJ databases">
        <authorList>
            <person name="Gilroy R."/>
        </authorList>
    </citation>
    <scope>NUCLEOTIDE SEQUENCE</scope>
    <source>
        <strain evidence="2">ChiHile30-977</strain>
    </source>
</reference>
<evidence type="ECO:0000313" key="2">
    <source>
        <dbReference type="EMBL" id="HIQ62123.1"/>
    </source>
</evidence>
<dbReference type="InterPro" id="IPR010380">
    <property type="entry name" value="DUF975"/>
</dbReference>
<protein>
    <submittedName>
        <fullName evidence="2">DUF975 family protein</fullName>
    </submittedName>
</protein>
<evidence type="ECO:0000256" key="1">
    <source>
        <dbReference type="SAM" id="Phobius"/>
    </source>
</evidence>
<dbReference type="EMBL" id="DVFI01000012">
    <property type="protein sequence ID" value="HIQ62123.1"/>
    <property type="molecule type" value="Genomic_DNA"/>
</dbReference>